<reference evidence="2" key="2">
    <citation type="journal article" date="2021" name="PeerJ">
        <title>Extensive microbial diversity within the chicken gut microbiome revealed by metagenomics and culture.</title>
        <authorList>
            <person name="Gilroy R."/>
            <person name="Ravi A."/>
            <person name="Getino M."/>
            <person name="Pursley I."/>
            <person name="Horton D.L."/>
            <person name="Alikhan N.F."/>
            <person name="Baker D."/>
            <person name="Gharbi K."/>
            <person name="Hall N."/>
            <person name="Watson M."/>
            <person name="Adriaenssens E.M."/>
            <person name="Foster-Nyarko E."/>
            <person name="Jarju S."/>
            <person name="Secka A."/>
            <person name="Antonio M."/>
            <person name="Oren A."/>
            <person name="Chaudhuri R.R."/>
            <person name="La Ragione R."/>
            <person name="Hildebrand F."/>
            <person name="Pallen M.J."/>
        </authorList>
    </citation>
    <scope>NUCLEOTIDE SEQUENCE</scope>
    <source>
        <strain evidence="2">13766</strain>
    </source>
</reference>
<feature type="transmembrane region" description="Helical" evidence="1">
    <location>
        <begin position="285"/>
        <end position="303"/>
    </location>
</feature>
<accession>A0A9D1K638</accession>
<reference evidence="2" key="1">
    <citation type="submission" date="2020-10" db="EMBL/GenBank/DDBJ databases">
        <authorList>
            <person name="Gilroy R."/>
        </authorList>
    </citation>
    <scope>NUCLEOTIDE SEQUENCE</scope>
    <source>
        <strain evidence="2">13766</strain>
    </source>
</reference>
<feature type="transmembrane region" description="Helical" evidence="1">
    <location>
        <begin position="323"/>
        <end position="345"/>
    </location>
</feature>
<proteinExistence type="predicted"/>
<keyword evidence="1" id="KW-0812">Transmembrane</keyword>
<sequence length="353" mass="38831">MFLSILMNLKSLFLYRKRYLVSQLLTFTALGFVVLTAAKVIAAHSEVADFANTNIYTFAIREDAQPADLAAALNGFWEFANENDVVQVFANPPGEDSWLLVGTNAFVDETWHQQNVEENFISTDGFYAWMGSAFWGDGASLDFPYTSIQISENSYMVAGVVDMFLYNMAELESRNGVFIPLRNYLACGYPIQSVTLRLYRPPSAQTHAAIASLFNPYAQEAIAPLAPPSPLAGWGSMLAAVCVPFIALCLCLVAIQAKSLCVARRQLIWTEFCAGATHARVWGEFFLQFLLLLLVGNLLAAVPSDMAYTMLDYERAIDARISLAVLLAYTGFAAALLAVGIHAGVHKCAREER</sequence>
<keyword evidence="1" id="KW-0472">Membrane</keyword>
<keyword evidence="1" id="KW-1133">Transmembrane helix</keyword>
<evidence type="ECO:0000313" key="3">
    <source>
        <dbReference type="Proteomes" id="UP000824140"/>
    </source>
</evidence>
<dbReference type="Proteomes" id="UP000824140">
    <property type="component" value="Unassembled WGS sequence"/>
</dbReference>
<name>A0A9D1K638_9FIRM</name>
<organism evidence="2 3">
    <name type="scientific">Candidatus Alectryocaccomicrobium excrementavium</name>
    <dbReference type="NCBI Taxonomy" id="2840668"/>
    <lineage>
        <taxon>Bacteria</taxon>
        <taxon>Bacillati</taxon>
        <taxon>Bacillota</taxon>
        <taxon>Clostridia</taxon>
        <taxon>Candidatus Alectryocaccomicrobium</taxon>
    </lineage>
</organism>
<dbReference type="EMBL" id="DVJN01000180">
    <property type="protein sequence ID" value="HIS93134.1"/>
    <property type="molecule type" value="Genomic_DNA"/>
</dbReference>
<gene>
    <name evidence="2" type="ORF">IAA84_08990</name>
</gene>
<protein>
    <submittedName>
        <fullName evidence="2">Uncharacterized protein</fullName>
    </submittedName>
</protein>
<dbReference type="AlphaFoldDB" id="A0A9D1K638"/>
<feature type="transmembrane region" description="Helical" evidence="1">
    <location>
        <begin position="231"/>
        <end position="255"/>
    </location>
</feature>
<comment type="caution">
    <text evidence="2">The sequence shown here is derived from an EMBL/GenBank/DDBJ whole genome shotgun (WGS) entry which is preliminary data.</text>
</comment>
<evidence type="ECO:0000256" key="1">
    <source>
        <dbReference type="SAM" id="Phobius"/>
    </source>
</evidence>
<evidence type="ECO:0000313" key="2">
    <source>
        <dbReference type="EMBL" id="HIS93134.1"/>
    </source>
</evidence>